<comment type="caution">
    <text evidence="2">The sequence shown here is derived from an EMBL/GenBank/DDBJ whole genome shotgun (WGS) entry which is preliminary data.</text>
</comment>
<dbReference type="SUPFAM" id="SSF48403">
    <property type="entry name" value="Ankyrin repeat"/>
    <property type="match status" value="1"/>
</dbReference>
<gene>
    <name evidence="2" type="ORF">B9Z19DRAFT_1123663</name>
</gene>
<accession>A0A2T6ZY39</accession>
<evidence type="ECO:0000256" key="1">
    <source>
        <dbReference type="SAM" id="MobiDB-lite"/>
    </source>
</evidence>
<feature type="compositionally biased region" description="Polar residues" evidence="1">
    <location>
        <begin position="182"/>
        <end position="203"/>
    </location>
</feature>
<evidence type="ECO:0000313" key="3">
    <source>
        <dbReference type="Proteomes" id="UP000244722"/>
    </source>
</evidence>
<protein>
    <recommendedName>
        <fullName evidence="4">Ankyrin repeat-containing domain protein</fullName>
    </recommendedName>
</protein>
<dbReference type="Pfam" id="PF13637">
    <property type="entry name" value="Ank_4"/>
    <property type="match status" value="1"/>
</dbReference>
<dbReference type="InterPro" id="IPR036770">
    <property type="entry name" value="Ankyrin_rpt-contain_sf"/>
</dbReference>
<dbReference type="InterPro" id="IPR002110">
    <property type="entry name" value="Ankyrin_rpt"/>
</dbReference>
<dbReference type="Gene3D" id="1.25.40.20">
    <property type="entry name" value="Ankyrin repeat-containing domain"/>
    <property type="match status" value="1"/>
</dbReference>
<feature type="region of interest" description="Disordered" evidence="1">
    <location>
        <begin position="157"/>
        <end position="203"/>
    </location>
</feature>
<keyword evidence="3" id="KW-1185">Reference proteome</keyword>
<dbReference type="Proteomes" id="UP000244722">
    <property type="component" value="Unassembled WGS sequence"/>
</dbReference>
<dbReference type="EMBL" id="NESQ01000066">
    <property type="protein sequence ID" value="PUU80401.1"/>
    <property type="molecule type" value="Genomic_DNA"/>
</dbReference>
<dbReference type="AlphaFoldDB" id="A0A2T6ZY39"/>
<evidence type="ECO:0000313" key="2">
    <source>
        <dbReference type="EMBL" id="PUU80401.1"/>
    </source>
</evidence>
<evidence type="ECO:0008006" key="4">
    <source>
        <dbReference type="Google" id="ProtNLM"/>
    </source>
</evidence>
<reference evidence="2 3" key="1">
    <citation type="submission" date="2017-04" db="EMBL/GenBank/DDBJ databases">
        <title>Draft genome sequence of Tuber borchii Vittad., a whitish edible truffle.</title>
        <authorList>
            <consortium name="DOE Joint Genome Institute"/>
            <person name="Murat C."/>
            <person name="Kuo A."/>
            <person name="Barry K.W."/>
            <person name="Clum A."/>
            <person name="Dockter R.B."/>
            <person name="Fauchery L."/>
            <person name="Iotti M."/>
            <person name="Kohler A."/>
            <person name="Labutti K."/>
            <person name="Lindquist E.A."/>
            <person name="Lipzen A."/>
            <person name="Ohm R.A."/>
            <person name="Wang M."/>
            <person name="Grigoriev I.V."/>
            <person name="Zambonelli A."/>
            <person name="Martin F.M."/>
        </authorList>
    </citation>
    <scope>NUCLEOTIDE SEQUENCE [LARGE SCALE GENOMIC DNA]</scope>
    <source>
        <strain evidence="2 3">Tbo3840</strain>
    </source>
</reference>
<sequence length="203" mass="22926">MVDAGEHQSRFVKLVKLNRCDLDEKSPYCGPLRGLFQSAETGREDVANLLLQRKDVDPNSPDNNVRTPLGWVAIEARVRVLQLLPELKYIRQNIFYRIHNGHMVALTTDVYGSNGTTPIEYFVGKPIASLDNIKRVDGFAVSEEDRKTLRQASQWVDPGRNIRSPTQTRPEGCQTRPDLAGPNQNLGHPNSPNYSKVNFTRDK</sequence>
<name>A0A2T6ZY39_TUBBO</name>
<organism evidence="2 3">
    <name type="scientific">Tuber borchii</name>
    <name type="common">White truffle</name>
    <dbReference type="NCBI Taxonomy" id="42251"/>
    <lineage>
        <taxon>Eukaryota</taxon>
        <taxon>Fungi</taxon>
        <taxon>Dikarya</taxon>
        <taxon>Ascomycota</taxon>
        <taxon>Pezizomycotina</taxon>
        <taxon>Pezizomycetes</taxon>
        <taxon>Pezizales</taxon>
        <taxon>Tuberaceae</taxon>
        <taxon>Tuber</taxon>
    </lineage>
</organism>
<proteinExistence type="predicted"/>